<gene>
    <name evidence="5" type="ORF">HII31_03302</name>
</gene>
<evidence type="ECO:0000313" key="5">
    <source>
        <dbReference type="EMBL" id="KAF7195410.1"/>
    </source>
</evidence>
<organism evidence="5 6">
    <name type="scientific">Pseudocercospora fuligena</name>
    <dbReference type="NCBI Taxonomy" id="685502"/>
    <lineage>
        <taxon>Eukaryota</taxon>
        <taxon>Fungi</taxon>
        <taxon>Dikarya</taxon>
        <taxon>Ascomycota</taxon>
        <taxon>Pezizomycotina</taxon>
        <taxon>Dothideomycetes</taxon>
        <taxon>Dothideomycetidae</taxon>
        <taxon>Mycosphaerellales</taxon>
        <taxon>Mycosphaerellaceae</taxon>
        <taxon>Pseudocercospora</taxon>
    </lineage>
</organism>
<reference evidence="5" key="1">
    <citation type="submission" date="2020-04" db="EMBL/GenBank/DDBJ databases">
        <title>Draft genome resource of the tomato pathogen Pseudocercospora fuligena.</title>
        <authorList>
            <person name="Zaccaron A."/>
        </authorList>
    </citation>
    <scope>NUCLEOTIDE SEQUENCE</scope>
    <source>
        <strain evidence="5">PF001</strain>
    </source>
</reference>
<dbReference type="AlphaFoldDB" id="A0A8H6VQP3"/>
<evidence type="ECO:0000256" key="4">
    <source>
        <dbReference type="SAM" id="SignalP"/>
    </source>
</evidence>
<keyword evidence="4" id="KW-0732">Signal</keyword>
<dbReference type="Proteomes" id="UP000660729">
    <property type="component" value="Unassembled WGS sequence"/>
</dbReference>
<dbReference type="OrthoDB" id="4500971at2759"/>
<sequence length="163" mass="15826">MRFFALAAATFALASAAPVEDKANDQAGEPSPPSYGPNGGAGSQQQQQQGGLPPQGFPGGQGGGFVSGGSFQSGGGSFGGYPGGQGGFPGGFPGGQPRPLCQGLQTAQCCQLDVAGLVAASCKPVPGDPYDKQSFTQACASTGLSPQCCVVPAAGAALLCNSP</sequence>
<evidence type="ECO:0000256" key="1">
    <source>
        <dbReference type="ARBA" id="ARBA00009576"/>
    </source>
</evidence>
<proteinExistence type="inferred from homology"/>
<dbReference type="InterPro" id="IPR036686">
    <property type="entry name" value="Class_II_Hydrophobin_sf"/>
</dbReference>
<accession>A0A8H6VQP3</accession>
<dbReference type="Gene3D" id="3.20.120.10">
    <property type="entry name" value="Hydrophobin"/>
    <property type="match status" value="1"/>
</dbReference>
<evidence type="ECO:0000256" key="3">
    <source>
        <dbReference type="SAM" id="MobiDB-lite"/>
    </source>
</evidence>
<dbReference type="PANTHER" id="PTHR42341:SF1">
    <property type="entry name" value="HYDROPHOBIN"/>
    <property type="match status" value="1"/>
</dbReference>
<dbReference type="Pfam" id="PF06766">
    <property type="entry name" value="Hydrophobin_2"/>
    <property type="match status" value="1"/>
</dbReference>
<dbReference type="SUPFAM" id="SSF101751">
    <property type="entry name" value="Hydrophobin II, HfbII"/>
    <property type="match status" value="1"/>
</dbReference>
<keyword evidence="2" id="KW-1015">Disulfide bond</keyword>
<feature type="compositionally biased region" description="Low complexity" evidence="3">
    <location>
        <begin position="43"/>
        <end position="54"/>
    </location>
</feature>
<feature type="chain" id="PRO_5034601595" evidence="4">
    <location>
        <begin position="17"/>
        <end position="163"/>
    </location>
</feature>
<dbReference type="GO" id="GO:0005576">
    <property type="term" value="C:extracellular region"/>
    <property type="evidence" value="ECO:0007669"/>
    <property type="project" value="InterPro"/>
</dbReference>
<feature type="region of interest" description="Disordered" evidence="3">
    <location>
        <begin position="18"/>
        <end position="97"/>
    </location>
</feature>
<keyword evidence="6" id="KW-1185">Reference proteome</keyword>
<comment type="similarity">
    <text evidence="1">Belongs to the cerato-ulmin hydrophobin family.</text>
</comment>
<evidence type="ECO:0000256" key="2">
    <source>
        <dbReference type="ARBA" id="ARBA00023157"/>
    </source>
</evidence>
<dbReference type="PANTHER" id="PTHR42341">
    <property type="entry name" value="HYDROPHOBIN"/>
    <property type="match status" value="1"/>
</dbReference>
<name>A0A8H6VQP3_9PEZI</name>
<feature type="compositionally biased region" description="Gly residues" evidence="3">
    <location>
        <begin position="57"/>
        <end position="94"/>
    </location>
</feature>
<dbReference type="EMBL" id="JABCIY010000040">
    <property type="protein sequence ID" value="KAF7195410.1"/>
    <property type="molecule type" value="Genomic_DNA"/>
</dbReference>
<comment type="caution">
    <text evidence="5">The sequence shown here is derived from an EMBL/GenBank/DDBJ whole genome shotgun (WGS) entry which is preliminary data.</text>
</comment>
<dbReference type="InterPro" id="IPR010636">
    <property type="entry name" value="Class_II_hydrophobin"/>
</dbReference>
<feature type="signal peptide" evidence="4">
    <location>
        <begin position="1"/>
        <end position="16"/>
    </location>
</feature>
<evidence type="ECO:0000313" key="6">
    <source>
        <dbReference type="Proteomes" id="UP000660729"/>
    </source>
</evidence>
<dbReference type="CDD" id="cd23508">
    <property type="entry name" value="hydrophobin_II"/>
    <property type="match status" value="1"/>
</dbReference>
<protein>
    <submittedName>
        <fullName evidence="5">Cryparin</fullName>
    </submittedName>
</protein>